<dbReference type="EMBL" id="JACHBU010000010">
    <property type="protein sequence ID" value="MBB6510657.1"/>
    <property type="molecule type" value="Genomic_DNA"/>
</dbReference>
<dbReference type="RefSeq" id="WP_092663004.1">
    <property type="nucleotide sequence ID" value="NZ_JACHBU010000010.1"/>
</dbReference>
<dbReference type="InterPro" id="IPR044398">
    <property type="entry name" value="Globin-sensor_dom"/>
</dbReference>
<comment type="similarity">
    <text evidence="3">Belongs to the methyl-accepting chemotaxis (MCP) protein family.</text>
</comment>
<dbReference type="Proteomes" id="UP000585437">
    <property type="component" value="Unassembled WGS sequence"/>
</dbReference>
<comment type="subcellular location">
    <subcellularLocation>
        <location evidence="1">Membrane</location>
    </subcellularLocation>
</comment>
<dbReference type="Pfam" id="PF11563">
    <property type="entry name" value="Protoglobin"/>
    <property type="match status" value="1"/>
</dbReference>
<evidence type="ECO:0000259" key="7">
    <source>
        <dbReference type="PROSITE" id="PS50885"/>
    </source>
</evidence>
<dbReference type="InterPro" id="IPR003660">
    <property type="entry name" value="HAMP_dom"/>
</dbReference>
<dbReference type="CDD" id="cd11386">
    <property type="entry name" value="MCP_signal"/>
    <property type="match status" value="1"/>
</dbReference>
<evidence type="ECO:0000256" key="4">
    <source>
        <dbReference type="PROSITE-ProRule" id="PRU00284"/>
    </source>
</evidence>
<dbReference type="GO" id="GO:0019825">
    <property type="term" value="F:oxygen binding"/>
    <property type="evidence" value="ECO:0007669"/>
    <property type="project" value="InterPro"/>
</dbReference>
<dbReference type="PANTHER" id="PTHR43531">
    <property type="entry name" value="PROTEIN ICFG"/>
    <property type="match status" value="1"/>
</dbReference>
<comment type="caution">
    <text evidence="8">The sequence shown here is derived from an EMBL/GenBank/DDBJ whole genome shotgun (WGS) entry which is preliminary data.</text>
</comment>
<dbReference type="Gene3D" id="1.10.287.950">
    <property type="entry name" value="Methyl-accepting chemotaxis protein"/>
    <property type="match status" value="1"/>
</dbReference>
<keyword evidence="2" id="KW-0145">Chemotaxis</keyword>
<dbReference type="FunFam" id="1.10.287.950:FF:000001">
    <property type="entry name" value="Methyl-accepting chemotaxis sensory transducer"/>
    <property type="match status" value="1"/>
</dbReference>
<dbReference type="GO" id="GO:0020037">
    <property type="term" value="F:heme binding"/>
    <property type="evidence" value="ECO:0007669"/>
    <property type="project" value="InterPro"/>
</dbReference>
<evidence type="ECO:0000313" key="8">
    <source>
        <dbReference type="EMBL" id="MBB6510657.1"/>
    </source>
</evidence>
<dbReference type="Pfam" id="PF00015">
    <property type="entry name" value="MCPsignal"/>
    <property type="match status" value="1"/>
</dbReference>
<evidence type="ECO:0000259" key="6">
    <source>
        <dbReference type="PROSITE" id="PS50111"/>
    </source>
</evidence>
<proteinExistence type="inferred from homology"/>
<dbReference type="AlphaFoldDB" id="A0A7X0JPR2"/>
<dbReference type="PANTHER" id="PTHR43531:SF11">
    <property type="entry name" value="METHYL-ACCEPTING CHEMOTAXIS PROTEIN 3"/>
    <property type="match status" value="1"/>
</dbReference>
<organism evidence="8 9">
    <name type="scientific">Rhizobium soli</name>
    <dbReference type="NCBI Taxonomy" id="424798"/>
    <lineage>
        <taxon>Bacteria</taxon>
        <taxon>Pseudomonadati</taxon>
        <taxon>Pseudomonadota</taxon>
        <taxon>Alphaproteobacteria</taxon>
        <taxon>Hyphomicrobiales</taxon>
        <taxon>Rhizobiaceae</taxon>
        <taxon>Rhizobium/Agrobacterium group</taxon>
        <taxon>Rhizobium</taxon>
    </lineage>
</organism>
<dbReference type="SUPFAM" id="SSF58104">
    <property type="entry name" value="Methyl-accepting chemotaxis protein (MCP) signaling domain"/>
    <property type="match status" value="1"/>
</dbReference>
<dbReference type="GO" id="GO:0016020">
    <property type="term" value="C:membrane"/>
    <property type="evidence" value="ECO:0007669"/>
    <property type="project" value="UniProtKB-SubCell"/>
</dbReference>
<dbReference type="Gene3D" id="1.10.490.10">
    <property type="entry name" value="Globins"/>
    <property type="match status" value="1"/>
</dbReference>
<dbReference type="SMART" id="SM00283">
    <property type="entry name" value="MA"/>
    <property type="match status" value="1"/>
</dbReference>
<dbReference type="InterPro" id="IPR039379">
    <property type="entry name" value="Protoglobin_sensor_dom"/>
</dbReference>
<reference evidence="8 9" key="1">
    <citation type="submission" date="2020-08" db="EMBL/GenBank/DDBJ databases">
        <title>The Agave Microbiome: Exploring the role of microbial communities in plant adaptations to desert environments.</title>
        <authorList>
            <person name="Partida-Martinez L.P."/>
        </authorList>
    </citation>
    <scope>NUCLEOTIDE SEQUENCE [LARGE SCALE GENOMIC DNA]</scope>
    <source>
        <strain evidence="8 9">AS3.12</strain>
    </source>
</reference>
<protein>
    <submittedName>
        <fullName evidence="8">Methyl-accepting chemotaxis protein</fullName>
    </submittedName>
</protein>
<dbReference type="PRINTS" id="PR00260">
    <property type="entry name" value="CHEMTRNSDUCR"/>
</dbReference>
<dbReference type="GO" id="GO:0006935">
    <property type="term" value="P:chemotaxis"/>
    <property type="evidence" value="ECO:0007669"/>
    <property type="project" value="UniProtKB-KW"/>
</dbReference>
<feature type="domain" description="HAMP" evidence="7">
    <location>
        <begin position="184"/>
        <end position="236"/>
    </location>
</feature>
<evidence type="ECO:0000256" key="3">
    <source>
        <dbReference type="ARBA" id="ARBA00029447"/>
    </source>
</evidence>
<dbReference type="InterPro" id="IPR004090">
    <property type="entry name" value="Chemotax_Me-accpt_rcpt"/>
</dbReference>
<feature type="domain" description="Methyl-accepting transducer" evidence="6">
    <location>
        <begin position="241"/>
        <end position="470"/>
    </location>
</feature>
<dbReference type="InterPro" id="IPR009050">
    <property type="entry name" value="Globin-like_sf"/>
</dbReference>
<evidence type="ECO:0000313" key="9">
    <source>
        <dbReference type="Proteomes" id="UP000585437"/>
    </source>
</evidence>
<accession>A0A7X0JPR2</accession>
<dbReference type="SUPFAM" id="SSF46458">
    <property type="entry name" value="Globin-like"/>
    <property type="match status" value="1"/>
</dbReference>
<dbReference type="InterPro" id="IPR051310">
    <property type="entry name" value="MCP_chemotaxis"/>
</dbReference>
<keyword evidence="4" id="KW-0807">Transducer</keyword>
<dbReference type="InterPro" id="IPR004089">
    <property type="entry name" value="MCPsignal_dom"/>
</dbReference>
<evidence type="ECO:0000256" key="2">
    <source>
        <dbReference type="ARBA" id="ARBA00022500"/>
    </source>
</evidence>
<dbReference type="PROSITE" id="PS50111">
    <property type="entry name" value="CHEMOTAXIS_TRANSDUC_2"/>
    <property type="match status" value="1"/>
</dbReference>
<dbReference type="CDD" id="cd01068">
    <property type="entry name" value="globin_sensor"/>
    <property type="match status" value="1"/>
</dbReference>
<dbReference type="PROSITE" id="PS50885">
    <property type="entry name" value="HAMP"/>
    <property type="match status" value="1"/>
</dbReference>
<evidence type="ECO:0000256" key="5">
    <source>
        <dbReference type="SAM" id="MobiDB-lite"/>
    </source>
</evidence>
<dbReference type="InterPro" id="IPR012292">
    <property type="entry name" value="Globin/Proto"/>
</dbReference>
<gene>
    <name evidence="8" type="ORF">F4695_004049</name>
</gene>
<dbReference type="GO" id="GO:0007165">
    <property type="term" value="P:signal transduction"/>
    <property type="evidence" value="ECO:0007669"/>
    <property type="project" value="UniProtKB-KW"/>
</dbReference>
<sequence>MSTQKSAQATLNDRLDFAGLGDPQRRTLAALAPIINGSLDSALDVFYAKVRHHPETSKYFSGENHITQAKGRQARHWETISSAKFDEAYVDEVTMIGKAHARLGLQPRWYIGGYALMIENIVRAVIDNELGSFLVRGKRQKIGDDVTTVVKAALVDMDYAISVYLDVLADERAKAEAEQATLKAEQDTALSALESALRSLSGGDLTRPLEQPLAVSFDGLKHNFNDSVSSLNGALSEISSTVGFVLSQSAEIATATDEMAKRTERQATALEETAAALEQISSIARQSQTRTTEVQAVVTASATEAATSGEIVEQAVKAMSDIVESSKQMNDIISVIDEIAFQTNLLALNAGVEAARAGDQGKGFAVVAQEVRELAQRSARAAKEIKDLISRSSQDVARGVDLVNTTGKALRSIGRQVQTIDEHMVSIAMSSREQATGIAEINSAVGSMDTITQQNAAMVEETSAATIKLSNEAERLSELVAGFKTTPSAVGQSNGRAHAPAASPARQMIQSLPGKLQRSKAANEGWSEF</sequence>
<dbReference type="GO" id="GO:0004888">
    <property type="term" value="F:transmembrane signaling receptor activity"/>
    <property type="evidence" value="ECO:0007669"/>
    <property type="project" value="InterPro"/>
</dbReference>
<keyword evidence="9" id="KW-1185">Reference proteome</keyword>
<name>A0A7X0JPR2_9HYPH</name>
<evidence type="ECO:0000256" key="1">
    <source>
        <dbReference type="ARBA" id="ARBA00004370"/>
    </source>
</evidence>
<feature type="region of interest" description="Disordered" evidence="5">
    <location>
        <begin position="487"/>
        <end position="529"/>
    </location>
</feature>